<dbReference type="RefSeq" id="WP_092762111.1">
    <property type="nucleotide sequence ID" value="NZ_CAXBJT010000016.1"/>
</dbReference>
<evidence type="ECO:0000256" key="1">
    <source>
        <dbReference type="SAM" id="Phobius"/>
    </source>
</evidence>
<accession>A0A1H7MB48</accession>
<gene>
    <name evidence="2" type="ORF">SAMN04488526_1864</name>
</gene>
<reference evidence="2 3" key="1">
    <citation type="submission" date="2016-10" db="EMBL/GenBank/DDBJ databases">
        <authorList>
            <person name="de Groot N.N."/>
        </authorList>
    </citation>
    <scope>NUCLEOTIDE SEQUENCE [LARGE SCALE GENOMIC DNA]</scope>
    <source>
        <strain evidence="2 3">DSM 14858</strain>
    </source>
</reference>
<keyword evidence="1" id="KW-0472">Membrane</keyword>
<evidence type="ECO:0000313" key="3">
    <source>
        <dbReference type="Proteomes" id="UP000199283"/>
    </source>
</evidence>
<keyword evidence="1" id="KW-0812">Transmembrane</keyword>
<keyword evidence="3" id="KW-1185">Reference proteome</keyword>
<dbReference type="STRING" id="188906.SAMN04488526_1864"/>
<name>A0A1H7MB48_9RHOB</name>
<protein>
    <submittedName>
        <fullName evidence="2">Uncharacterized protein</fullName>
    </submittedName>
</protein>
<sequence length="75" mass="8354">MFRRYLEWRTRRAGPPVSLSVRAARYGALAFAIALAIMAVPVWQGTRDAVDAPPLNPDQPWEALRQMGRDMGADA</sequence>
<dbReference type="Proteomes" id="UP000199283">
    <property type="component" value="Unassembled WGS sequence"/>
</dbReference>
<dbReference type="AlphaFoldDB" id="A0A1H7MB48"/>
<proteinExistence type="predicted"/>
<dbReference type="EMBL" id="FNZQ01000003">
    <property type="protein sequence ID" value="SEL08496.1"/>
    <property type="molecule type" value="Genomic_DNA"/>
</dbReference>
<keyword evidence="1" id="KW-1133">Transmembrane helix</keyword>
<feature type="transmembrane region" description="Helical" evidence="1">
    <location>
        <begin position="21"/>
        <end position="43"/>
    </location>
</feature>
<evidence type="ECO:0000313" key="2">
    <source>
        <dbReference type="EMBL" id="SEL08496.1"/>
    </source>
</evidence>
<organism evidence="2 3">
    <name type="scientific">Jannaschia helgolandensis</name>
    <dbReference type="NCBI Taxonomy" id="188906"/>
    <lineage>
        <taxon>Bacteria</taxon>
        <taxon>Pseudomonadati</taxon>
        <taxon>Pseudomonadota</taxon>
        <taxon>Alphaproteobacteria</taxon>
        <taxon>Rhodobacterales</taxon>
        <taxon>Roseobacteraceae</taxon>
        <taxon>Jannaschia</taxon>
    </lineage>
</organism>